<dbReference type="PROSITE" id="PS51473">
    <property type="entry name" value="GNK2"/>
    <property type="match status" value="2"/>
</dbReference>
<evidence type="ECO:0000259" key="20">
    <source>
        <dbReference type="PROSITE" id="PS50011"/>
    </source>
</evidence>
<dbReference type="SMART" id="SM00220">
    <property type="entry name" value="S_TKc"/>
    <property type="match status" value="1"/>
</dbReference>
<dbReference type="PROSITE" id="PS00108">
    <property type="entry name" value="PROTEIN_KINASE_ST"/>
    <property type="match status" value="1"/>
</dbReference>
<dbReference type="InterPro" id="IPR002902">
    <property type="entry name" value="GNK2"/>
</dbReference>
<keyword evidence="6 19" id="KW-0732">Signal</keyword>
<reference evidence="23" key="1">
    <citation type="submission" date="2013-09" db="EMBL/GenBank/DDBJ databases">
        <title>Corchorus olitorius genome sequencing.</title>
        <authorList>
            <person name="Alam M."/>
            <person name="Haque M.S."/>
            <person name="Islam M.S."/>
            <person name="Emdad E.M."/>
            <person name="Islam M.M."/>
            <person name="Ahmed B."/>
            <person name="Halim A."/>
            <person name="Hossen Q.M.M."/>
            <person name="Hossain M.Z."/>
            <person name="Ahmed R."/>
            <person name="Khan M.M."/>
            <person name="Islam R."/>
            <person name="Rashid M.M."/>
            <person name="Khan S.A."/>
            <person name="Rahman M.S."/>
            <person name="Alam M."/>
            <person name="Yahiya A.S."/>
            <person name="Khan M.S."/>
            <person name="Azam M.S."/>
            <person name="Haque T."/>
            <person name="Lashkar M.Z.H."/>
            <person name="Akhand A.I."/>
            <person name="Morshed G."/>
            <person name="Roy S."/>
            <person name="Uddin K.S."/>
            <person name="Rabeya T."/>
            <person name="Hossain A.S."/>
            <person name="Chowdhury A."/>
            <person name="Snigdha A.R."/>
            <person name="Mortoza M.S."/>
            <person name="Matin S.A."/>
            <person name="Hoque S.M.E."/>
            <person name="Islam M.K."/>
            <person name="Roy D.K."/>
            <person name="Haider R."/>
            <person name="Moosa M.M."/>
            <person name="Elias S.M."/>
            <person name="Hasan A.M."/>
            <person name="Jahan S."/>
            <person name="Shafiuddin M."/>
            <person name="Mahmood N."/>
            <person name="Shommy N.S."/>
        </authorList>
    </citation>
    <scope>NUCLEOTIDE SEQUENCE [LARGE SCALE GENOMIC DNA]</scope>
    <source>
        <strain evidence="23">cv. O-4</strain>
    </source>
</reference>
<accession>A0A1R3H3H8</accession>
<evidence type="ECO:0000256" key="13">
    <source>
        <dbReference type="ARBA" id="ARBA00023157"/>
    </source>
</evidence>
<dbReference type="CDD" id="cd23509">
    <property type="entry name" value="Gnk2-like"/>
    <property type="match status" value="2"/>
</dbReference>
<protein>
    <recommendedName>
        <fullName evidence="2">non-specific serine/threonine protein kinase</fullName>
        <ecNumber evidence="2">2.7.11.1</ecNumber>
    </recommendedName>
</protein>
<comment type="caution">
    <text evidence="22">The sequence shown here is derived from an EMBL/GenBank/DDBJ whole genome shotgun (WGS) entry which is preliminary data.</text>
</comment>
<evidence type="ECO:0000256" key="4">
    <source>
        <dbReference type="ARBA" id="ARBA00022679"/>
    </source>
</evidence>
<keyword evidence="8" id="KW-0547">Nucleotide-binding</keyword>
<evidence type="ECO:0000256" key="16">
    <source>
        <dbReference type="ARBA" id="ARBA00047899"/>
    </source>
</evidence>
<evidence type="ECO:0000256" key="15">
    <source>
        <dbReference type="ARBA" id="ARBA00023180"/>
    </source>
</evidence>
<evidence type="ECO:0000256" key="17">
    <source>
        <dbReference type="ARBA" id="ARBA00048679"/>
    </source>
</evidence>
<feature type="signal peptide" evidence="19">
    <location>
        <begin position="1"/>
        <end position="24"/>
    </location>
</feature>
<sequence>MDSAWKFVISSLTSFTFLLTLSVAQDALYHTCVESNGNFSKNSTYESNLNSLISTFSSNITANDFGFYNISSGQSPDAANGIALCRGDVNSDTCLGCIHNATTELRNRCPNQTEAIIWYDLCMFRYTNRSIFGVMEIEPFHHLPSLNDVVWDTETFNQTMNALLDSLIVNASSGNSLGKFATGNVESIYALVHCTPDLTTIDCSSCLSQYVDVIPARCDRKQGCRVNGPSCNFRFETYSFYTITPADVPPPPTATPTPASPPPSSNPTSTEGNEHNSISGDVQLLERGGGGGKVGYDYSEENFQDENEARSHELPSIQLDILLAATNHFGGENKLGEGGFGPVYKGTLPDGKEIAVKRLSRTSGQGLLEFKNEVTLIARLQHRNLVRLLGCCLENNEKLLVYEYMPNKSLDVFLFDSNISLQLDWPKRLTIINGIARGILYLHEDSRLRIIHRDLKASNVLLDAEMNPKISDFGMARIFGGKQSEANTNRVVGTYGYMAPEYAMEGLFSVKSDVFSFGVLLLEIISAKKNNRFYLWERGESLLTFAWKLWSQGQGMELIDEHIVESCVATEVLKCIHIGLLCVQEDPADRPSMSQVIVMLASETITLPRPSEPAFSVGRFVPEQSQQPSTSDKLVFSNNEVTMSNVFPR</sequence>
<dbReference type="GO" id="GO:0004674">
    <property type="term" value="F:protein serine/threonine kinase activity"/>
    <property type="evidence" value="ECO:0007669"/>
    <property type="project" value="UniProtKB-KW"/>
</dbReference>
<dbReference type="InterPro" id="IPR000719">
    <property type="entry name" value="Prot_kinase_dom"/>
</dbReference>
<dbReference type="STRING" id="93759.A0A1R3H3H8"/>
<keyword evidence="13" id="KW-1015">Disulfide bond</keyword>
<gene>
    <name evidence="22" type="ORF">COLO4_31715</name>
</gene>
<evidence type="ECO:0000256" key="1">
    <source>
        <dbReference type="ARBA" id="ARBA00004167"/>
    </source>
</evidence>
<dbReference type="InterPro" id="IPR038408">
    <property type="entry name" value="GNK2_sf"/>
</dbReference>
<keyword evidence="5" id="KW-0812">Transmembrane</keyword>
<keyword evidence="3" id="KW-0723">Serine/threonine-protein kinase</keyword>
<feature type="chain" id="PRO_5011983321" description="non-specific serine/threonine protein kinase" evidence="19">
    <location>
        <begin position="25"/>
        <end position="649"/>
    </location>
</feature>
<dbReference type="PROSITE" id="PS50011">
    <property type="entry name" value="PROTEIN_KINASE_DOM"/>
    <property type="match status" value="1"/>
</dbReference>
<keyword evidence="12" id="KW-0472">Membrane</keyword>
<dbReference type="Proteomes" id="UP000187203">
    <property type="component" value="Unassembled WGS sequence"/>
</dbReference>
<feature type="domain" description="Protein kinase" evidence="20">
    <location>
        <begin position="329"/>
        <end position="605"/>
    </location>
</feature>
<evidence type="ECO:0000256" key="5">
    <source>
        <dbReference type="ARBA" id="ARBA00022692"/>
    </source>
</evidence>
<evidence type="ECO:0000256" key="12">
    <source>
        <dbReference type="ARBA" id="ARBA00023136"/>
    </source>
</evidence>
<evidence type="ECO:0000259" key="21">
    <source>
        <dbReference type="PROSITE" id="PS51473"/>
    </source>
</evidence>
<evidence type="ECO:0000313" key="22">
    <source>
        <dbReference type="EMBL" id="OMO64902.1"/>
    </source>
</evidence>
<keyword evidence="14" id="KW-0675">Receptor</keyword>
<dbReference type="Pfam" id="PF01657">
    <property type="entry name" value="Stress-antifung"/>
    <property type="match status" value="2"/>
</dbReference>
<dbReference type="InterPro" id="IPR008271">
    <property type="entry name" value="Ser/Thr_kinase_AS"/>
</dbReference>
<dbReference type="EC" id="2.7.11.1" evidence="2"/>
<dbReference type="GO" id="GO:0005524">
    <property type="term" value="F:ATP binding"/>
    <property type="evidence" value="ECO:0007669"/>
    <property type="project" value="UniProtKB-KW"/>
</dbReference>
<dbReference type="FunFam" id="3.30.200.20:FF:000195">
    <property type="entry name" value="G-type lectin S-receptor-like serine/threonine-protein kinase"/>
    <property type="match status" value="1"/>
</dbReference>
<evidence type="ECO:0000256" key="8">
    <source>
        <dbReference type="ARBA" id="ARBA00022741"/>
    </source>
</evidence>
<comment type="catalytic activity">
    <reaction evidence="16">
        <text>L-threonyl-[protein] + ATP = O-phospho-L-threonyl-[protein] + ADP + H(+)</text>
        <dbReference type="Rhea" id="RHEA:46608"/>
        <dbReference type="Rhea" id="RHEA-COMP:11060"/>
        <dbReference type="Rhea" id="RHEA-COMP:11605"/>
        <dbReference type="ChEBI" id="CHEBI:15378"/>
        <dbReference type="ChEBI" id="CHEBI:30013"/>
        <dbReference type="ChEBI" id="CHEBI:30616"/>
        <dbReference type="ChEBI" id="CHEBI:61977"/>
        <dbReference type="ChEBI" id="CHEBI:456216"/>
        <dbReference type="EC" id="2.7.11.1"/>
    </reaction>
</comment>
<name>A0A1R3H3H8_9ROSI</name>
<keyword evidence="23" id="KW-1185">Reference proteome</keyword>
<dbReference type="EMBL" id="AWUE01020869">
    <property type="protein sequence ID" value="OMO64902.1"/>
    <property type="molecule type" value="Genomic_DNA"/>
</dbReference>
<feature type="region of interest" description="Disordered" evidence="18">
    <location>
        <begin position="246"/>
        <end position="277"/>
    </location>
</feature>
<evidence type="ECO:0000256" key="3">
    <source>
        <dbReference type="ARBA" id="ARBA00022527"/>
    </source>
</evidence>
<organism evidence="22 23">
    <name type="scientific">Corchorus olitorius</name>
    <dbReference type="NCBI Taxonomy" id="93759"/>
    <lineage>
        <taxon>Eukaryota</taxon>
        <taxon>Viridiplantae</taxon>
        <taxon>Streptophyta</taxon>
        <taxon>Embryophyta</taxon>
        <taxon>Tracheophyta</taxon>
        <taxon>Spermatophyta</taxon>
        <taxon>Magnoliopsida</taxon>
        <taxon>eudicotyledons</taxon>
        <taxon>Gunneridae</taxon>
        <taxon>Pentapetalae</taxon>
        <taxon>rosids</taxon>
        <taxon>malvids</taxon>
        <taxon>Malvales</taxon>
        <taxon>Malvaceae</taxon>
        <taxon>Grewioideae</taxon>
        <taxon>Apeibeae</taxon>
        <taxon>Corchorus</taxon>
    </lineage>
</organism>
<dbReference type="Pfam" id="PF07714">
    <property type="entry name" value="PK_Tyr_Ser-Thr"/>
    <property type="match status" value="1"/>
</dbReference>
<dbReference type="GO" id="GO:0005886">
    <property type="term" value="C:plasma membrane"/>
    <property type="evidence" value="ECO:0007669"/>
    <property type="project" value="TreeGrafter"/>
</dbReference>
<dbReference type="InterPro" id="IPR001245">
    <property type="entry name" value="Ser-Thr/Tyr_kinase_cat_dom"/>
</dbReference>
<feature type="domain" description="Gnk2-homologous" evidence="21">
    <location>
        <begin position="137"/>
        <end position="240"/>
    </location>
</feature>
<dbReference type="SUPFAM" id="SSF56112">
    <property type="entry name" value="Protein kinase-like (PK-like)"/>
    <property type="match status" value="1"/>
</dbReference>
<evidence type="ECO:0000256" key="19">
    <source>
        <dbReference type="SAM" id="SignalP"/>
    </source>
</evidence>
<dbReference type="Gene3D" id="1.10.510.10">
    <property type="entry name" value="Transferase(Phosphotransferase) domain 1"/>
    <property type="match status" value="1"/>
</dbReference>
<dbReference type="AlphaFoldDB" id="A0A1R3H3H8"/>
<evidence type="ECO:0000256" key="10">
    <source>
        <dbReference type="ARBA" id="ARBA00022840"/>
    </source>
</evidence>
<keyword evidence="7" id="KW-0677">Repeat</keyword>
<dbReference type="PANTHER" id="PTHR27002">
    <property type="entry name" value="RECEPTOR-LIKE SERINE/THREONINE-PROTEIN KINASE SD1-8"/>
    <property type="match status" value="1"/>
</dbReference>
<feature type="domain" description="Gnk2-homologous" evidence="21">
    <location>
        <begin position="27"/>
        <end position="131"/>
    </location>
</feature>
<evidence type="ECO:0000313" key="23">
    <source>
        <dbReference type="Proteomes" id="UP000187203"/>
    </source>
</evidence>
<feature type="compositionally biased region" description="Pro residues" evidence="18">
    <location>
        <begin position="247"/>
        <end position="265"/>
    </location>
</feature>
<dbReference type="Gene3D" id="3.30.430.20">
    <property type="entry name" value="Gnk2 domain, C-X8-C-X2-C motif"/>
    <property type="match status" value="2"/>
</dbReference>
<evidence type="ECO:0000256" key="2">
    <source>
        <dbReference type="ARBA" id="ARBA00012513"/>
    </source>
</evidence>
<keyword evidence="11" id="KW-1133">Transmembrane helix</keyword>
<evidence type="ECO:0000256" key="6">
    <source>
        <dbReference type="ARBA" id="ARBA00022729"/>
    </source>
</evidence>
<keyword evidence="4" id="KW-0808">Transferase</keyword>
<dbReference type="OrthoDB" id="4062651at2759"/>
<dbReference type="InterPro" id="IPR011009">
    <property type="entry name" value="Kinase-like_dom_sf"/>
</dbReference>
<evidence type="ECO:0000256" key="9">
    <source>
        <dbReference type="ARBA" id="ARBA00022777"/>
    </source>
</evidence>
<comment type="catalytic activity">
    <reaction evidence="17">
        <text>L-seryl-[protein] + ATP = O-phospho-L-seryl-[protein] + ADP + H(+)</text>
        <dbReference type="Rhea" id="RHEA:17989"/>
        <dbReference type="Rhea" id="RHEA-COMP:9863"/>
        <dbReference type="Rhea" id="RHEA-COMP:11604"/>
        <dbReference type="ChEBI" id="CHEBI:15378"/>
        <dbReference type="ChEBI" id="CHEBI:29999"/>
        <dbReference type="ChEBI" id="CHEBI:30616"/>
        <dbReference type="ChEBI" id="CHEBI:83421"/>
        <dbReference type="ChEBI" id="CHEBI:456216"/>
        <dbReference type="EC" id="2.7.11.1"/>
    </reaction>
</comment>
<evidence type="ECO:0000256" key="7">
    <source>
        <dbReference type="ARBA" id="ARBA00022737"/>
    </source>
</evidence>
<evidence type="ECO:0000256" key="14">
    <source>
        <dbReference type="ARBA" id="ARBA00023170"/>
    </source>
</evidence>
<dbReference type="Gene3D" id="3.30.200.20">
    <property type="entry name" value="Phosphorylase Kinase, domain 1"/>
    <property type="match status" value="1"/>
</dbReference>
<dbReference type="PANTHER" id="PTHR27002:SF814">
    <property type="entry name" value="CYSTEINE-RICH RECEPTOR-LIKE PROTEIN KINASE 10"/>
    <property type="match status" value="1"/>
</dbReference>
<keyword evidence="15" id="KW-0325">Glycoprotein</keyword>
<comment type="subcellular location">
    <subcellularLocation>
        <location evidence="1">Membrane</location>
        <topology evidence="1">Single-pass membrane protein</topology>
    </subcellularLocation>
</comment>
<proteinExistence type="predicted"/>
<dbReference type="FunFam" id="1.10.510.10:FF:000060">
    <property type="entry name" value="G-type lectin S-receptor-like serine/threonine-protein kinase"/>
    <property type="match status" value="1"/>
</dbReference>
<evidence type="ECO:0000256" key="11">
    <source>
        <dbReference type="ARBA" id="ARBA00022989"/>
    </source>
</evidence>
<evidence type="ECO:0000256" key="18">
    <source>
        <dbReference type="SAM" id="MobiDB-lite"/>
    </source>
</evidence>
<dbReference type="CDD" id="cd14066">
    <property type="entry name" value="STKc_IRAK"/>
    <property type="match status" value="1"/>
</dbReference>
<keyword evidence="9" id="KW-0418">Kinase</keyword>
<dbReference type="FunFam" id="3.30.430.20:FF:000003">
    <property type="entry name" value="Cysteine-rich RLK (RECEPTOR-like protein kinase) 10"/>
    <property type="match status" value="1"/>
</dbReference>
<keyword evidence="10" id="KW-0067">ATP-binding</keyword>